<dbReference type="Pfam" id="PF01206">
    <property type="entry name" value="TusA"/>
    <property type="match status" value="1"/>
</dbReference>
<organism evidence="3 4">
    <name type="scientific">Rhodovulum strictum</name>
    <dbReference type="NCBI Taxonomy" id="58314"/>
    <lineage>
        <taxon>Bacteria</taxon>
        <taxon>Pseudomonadati</taxon>
        <taxon>Pseudomonadota</taxon>
        <taxon>Alphaproteobacteria</taxon>
        <taxon>Rhodobacterales</taxon>
        <taxon>Paracoccaceae</taxon>
        <taxon>Rhodovulum</taxon>
    </lineage>
</organism>
<accession>A0A844B4M4</accession>
<comment type="similarity">
    <text evidence="1">Belongs to the sulfur carrier protein TusA family.</text>
</comment>
<dbReference type="Proteomes" id="UP000466730">
    <property type="component" value="Unassembled WGS sequence"/>
</dbReference>
<feature type="domain" description="UPF0033" evidence="2">
    <location>
        <begin position="8"/>
        <end position="71"/>
    </location>
</feature>
<proteinExistence type="inferred from homology"/>
<name>A0A844B4M4_9RHOB</name>
<gene>
    <name evidence="3" type="ORF">GH815_09000</name>
</gene>
<sequence length="81" mass="8938">MALSLDRDARGLRCPLPVLRARKAHHQLCPGGLLRLWADNPIAVIDIPNFCREEGHEFIAAKDREDGQLSLIRRGAGPVCA</sequence>
<dbReference type="Gene3D" id="3.30.110.40">
    <property type="entry name" value="TusA-like domain"/>
    <property type="match status" value="1"/>
</dbReference>
<dbReference type="PANTHER" id="PTHR33279:SF6">
    <property type="entry name" value="SULFUR CARRIER PROTEIN YEDF-RELATED"/>
    <property type="match status" value="1"/>
</dbReference>
<evidence type="ECO:0000256" key="1">
    <source>
        <dbReference type="ARBA" id="ARBA00008984"/>
    </source>
</evidence>
<comment type="caution">
    <text evidence="3">The sequence shown here is derived from an EMBL/GenBank/DDBJ whole genome shotgun (WGS) entry which is preliminary data.</text>
</comment>
<protein>
    <submittedName>
        <fullName evidence="3">Preprotein translocase subunit TatB</fullName>
    </submittedName>
</protein>
<evidence type="ECO:0000313" key="3">
    <source>
        <dbReference type="EMBL" id="MRH21131.1"/>
    </source>
</evidence>
<reference evidence="3 4" key="1">
    <citation type="submission" date="2019-11" db="EMBL/GenBank/DDBJ databases">
        <title>Draft Whole-Genome sequence of the marine photosynthetic bacterium Rhodovulum strictum DSM 11289.</title>
        <authorList>
            <person name="Kyndt J.A."/>
            <person name="Meyer T.E."/>
        </authorList>
    </citation>
    <scope>NUCLEOTIDE SEQUENCE [LARGE SCALE GENOMIC DNA]</scope>
    <source>
        <strain evidence="3 4">DSM 11289</strain>
    </source>
</reference>
<keyword evidence="4" id="KW-1185">Reference proteome</keyword>
<dbReference type="InterPro" id="IPR036868">
    <property type="entry name" value="TusA-like_sf"/>
</dbReference>
<dbReference type="PANTHER" id="PTHR33279">
    <property type="entry name" value="SULFUR CARRIER PROTEIN YEDF-RELATED"/>
    <property type="match status" value="1"/>
</dbReference>
<dbReference type="RefSeq" id="WP_153748440.1">
    <property type="nucleotide sequence ID" value="NZ_BAAADI010000011.1"/>
</dbReference>
<dbReference type="CDD" id="cd00291">
    <property type="entry name" value="SirA_YedF_YeeD"/>
    <property type="match status" value="1"/>
</dbReference>
<dbReference type="SUPFAM" id="SSF64307">
    <property type="entry name" value="SirA-like"/>
    <property type="match status" value="1"/>
</dbReference>
<dbReference type="EMBL" id="WJPO01000011">
    <property type="protein sequence ID" value="MRH21131.1"/>
    <property type="molecule type" value="Genomic_DNA"/>
</dbReference>
<dbReference type="OrthoDB" id="9797551at2"/>
<evidence type="ECO:0000259" key="2">
    <source>
        <dbReference type="Pfam" id="PF01206"/>
    </source>
</evidence>
<dbReference type="AlphaFoldDB" id="A0A844B4M4"/>
<evidence type="ECO:0000313" key="4">
    <source>
        <dbReference type="Proteomes" id="UP000466730"/>
    </source>
</evidence>
<dbReference type="InterPro" id="IPR001455">
    <property type="entry name" value="TusA-like"/>
</dbReference>